<feature type="compositionally biased region" description="Basic and acidic residues" evidence="11">
    <location>
        <begin position="644"/>
        <end position="654"/>
    </location>
</feature>
<keyword evidence="13" id="KW-1185">Reference proteome</keyword>
<dbReference type="GO" id="GO:0000796">
    <property type="term" value="C:condensin complex"/>
    <property type="evidence" value="ECO:0007669"/>
    <property type="project" value="InterPro"/>
</dbReference>
<evidence type="ECO:0000256" key="8">
    <source>
        <dbReference type="ARBA" id="ARBA00022776"/>
    </source>
</evidence>
<comment type="similarity">
    <text evidence="3">Belongs to the CND2 (condensin subunit 2) family.</text>
</comment>
<dbReference type="GO" id="GO:0003682">
    <property type="term" value="F:chromatin binding"/>
    <property type="evidence" value="ECO:0007669"/>
    <property type="project" value="TreeGrafter"/>
</dbReference>
<feature type="region of interest" description="Disordered" evidence="11">
    <location>
        <begin position="1"/>
        <end position="150"/>
    </location>
</feature>
<feature type="compositionally biased region" description="Acidic residues" evidence="11">
    <location>
        <begin position="129"/>
        <end position="139"/>
    </location>
</feature>
<sequence>MATENANPQVAVAADGGNTAKPPLSKKKKNVSISPKKATTLSSPRRRGGKKGGRRSSSHFQTAPLADNDSDDDIEFTLNGANDIDGDDEKSTIATAATVPTKSTSKAQRRRRRSSARFLRLSNGGTIEKDDDDEEDDPTNQDGNYTSSEHLGEIYRQAIRMNAENKINAGNSWGLKLIENMDKFLNVEDTNGANGEENLTPRSNSEQEEGARNDLKAARKMKSKDDKGRINFTKASCTLDASVKIYSYRVDDVHLSSYRVLANLNRTDNKKDEEDVMLGEGGGGGGDGEEGGGQKASKRRTGPKGPTQTIETNKANINMSKLDSAYDIDPLFHKMSKAFDEGGAKGLLLGNLGVAQNGCHIVFDSKENEEEVNETEANEDESNDEEEKTEQDDDDDDKKMEEFGIDPEEAVVWKESEIDITSFAAKLETMLASYGAQTSASVPFVPQLESLREDYVTLERDGYAVEGNDSMSKDGRKRLRLYDAPEEEEKEAERSIHVIATERSRASILGASMLGMSFGLSMDMGDGEDDNEGGGAIDFNAEDLGGEGEFAPADDGSFGGGGEGEFAPDFGSSVGSASGGFGDARSYNNTKTLLDALCDADAFYEGSDYAFFDVKKFEKATDGNLWAGSQHWKKGSGMAKKNTKKADEKKKVMFENDDEEEGPKKRKKAVKKDRVFVDFNAEPDVDAIFQKKKTTRKTKKAPKDPFQMAKTEKDFLLPPDANVDITQLTRLFSRPNAVVRRTNDADNNKPIGKTVGFYDVEDNALGFNDNDDADFGGDDAGDGGFNFAYDDEADEPESNDVDYNTENFDEVRKVEKIDINYAQVAKKVDVRRLKKDLWTELEEKTAWIKPEEFSEKADEEKQEEDDDDDMYEDPRPKTGEPQYVSFKETCEKLDNTQGQHGVTVSFYFICCLHLANEKGLKFESDGNLEDFMISLDDGSAPTFGTFGDGFTETVDKLKSRGSNRDKKVASYAEEE</sequence>
<keyword evidence="8" id="KW-0498">Mitosis</keyword>
<dbReference type="EMBL" id="JATAAI010000055">
    <property type="protein sequence ID" value="KAK1732978.1"/>
    <property type="molecule type" value="Genomic_DNA"/>
</dbReference>
<evidence type="ECO:0000256" key="9">
    <source>
        <dbReference type="ARBA" id="ARBA00023067"/>
    </source>
</evidence>
<evidence type="ECO:0000256" key="7">
    <source>
        <dbReference type="ARBA" id="ARBA00022618"/>
    </source>
</evidence>
<evidence type="ECO:0000256" key="4">
    <source>
        <dbReference type="ARBA" id="ARBA00016065"/>
    </source>
</evidence>
<evidence type="ECO:0000256" key="2">
    <source>
        <dbReference type="ARBA" id="ARBA00004496"/>
    </source>
</evidence>
<evidence type="ECO:0000256" key="11">
    <source>
        <dbReference type="SAM" id="MobiDB-lite"/>
    </source>
</evidence>
<feature type="compositionally biased region" description="Acidic residues" evidence="11">
    <location>
        <begin position="367"/>
        <end position="396"/>
    </location>
</feature>
<feature type="region of interest" description="Disordered" evidence="11">
    <location>
        <begin position="632"/>
        <end position="667"/>
    </location>
</feature>
<dbReference type="GO" id="GO:0005737">
    <property type="term" value="C:cytoplasm"/>
    <property type="evidence" value="ECO:0007669"/>
    <property type="project" value="UniProtKB-SubCell"/>
</dbReference>
<feature type="compositionally biased region" description="Polar residues" evidence="11">
    <location>
        <begin position="140"/>
        <end position="149"/>
    </location>
</feature>
<evidence type="ECO:0000256" key="10">
    <source>
        <dbReference type="ARBA" id="ARBA00023306"/>
    </source>
</evidence>
<dbReference type="PANTHER" id="PTHR13108">
    <property type="entry name" value="CONDENSIN COMPLEX SUBUNIT 2"/>
    <property type="match status" value="1"/>
</dbReference>
<comment type="subcellular location">
    <subcellularLocation>
        <location evidence="1">Chromosome</location>
    </subcellularLocation>
    <subcellularLocation>
        <location evidence="2">Cytoplasm</location>
    </subcellularLocation>
</comment>
<protein>
    <recommendedName>
        <fullName evidence="4">Condensin complex subunit 2</fullName>
    </recommendedName>
</protein>
<feature type="region of interest" description="Disordered" evidence="11">
    <location>
        <begin position="851"/>
        <end position="882"/>
    </location>
</feature>
<proteinExistence type="inferred from homology"/>
<feature type="region of interest" description="Disordered" evidence="11">
    <location>
        <begin position="364"/>
        <end position="401"/>
    </location>
</feature>
<feature type="region of interest" description="Disordered" evidence="11">
    <location>
        <begin position="272"/>
        <end position="316"/>
    </location>
</feature>
<keyword evidence="9" id="KW-0226">DNA condensation</keyword>
<dbReference type="InterPro" id="IPR022816">
    <property type="entry name" value="Condensin_barren_su2"/>
</dbReference>
<feature type="region of interest" description="Disordered" evidence="11">
    <location>
        <begin position="188"/>
        <end position="223"/>
    </location>
</feature>
<evidence type="ECO:0000256" key="6">
    <source>
        <dbReference type="ARBA" id="ARBA00022490"/>
    </source>
</evidence>
<dbReference type="Proteomes" id="UP001224775">
    <property type="component" value="Unassembled WGS sequence"/>
</dbReference>
<dbReference type="PANTHER" id="PTHR13108:SF9">
    <property type="entry name" value="CONDENSIN COMPLEX SUBUNIT 2"/>
    <property type="match status" value="1"/>
</dbReference>
<organism evidence="12 13">
    <name type="scientific">Skeletonema marinoi</name>
    <dbReference type="NCBI Taxonomy" id="267567"/>
    <lineage>
        <taxon>Eukaryota</taxon>
        <taxon>Sar</taxon>
        <taxon>Stramenopiles</taxon>
        <taxon>Ochrophyta</taxon>
        <taxon>Bacillariophyta</taxon>
        <taxon>Coscinodiscophyceae</taxon>
        <taxon>Thalassiosirophycidae</taxon>
        <taxon>Thalassiosirales</taxon>
        <taxon>Skeletonemataceae</taxon>
        <taxon>Skeletonema</taxon>
        <taxon>Skeletonema marinoi-dohrnii complex</taxon>
    </lineage>
</organism>
<feature type="compositionally biased region" description="Polar residues" evidence="11">
    <location>
        <begin position="306"/>
        <end position="316"/>
    </location>
</feature>
<keyword evidence="6" id="KW-0963">Cytoplasm</keyword>
<feature type="compositionally biased region" description="Basic and acidic residues" evidence="11">
    <location>
        <begin position="209"/>
        <end position="223"/>
    </location>
</feature>
<evidence type="ECO:0000313" key="12">
    <source>
        <dbReference type="EMBL" id="KAK1732978.1"/>
    </source>
</evidence>
<dbReference type="GO" id="GO:0007076">
    <property type="term" value="P:mitotic chromosome condensation"/>
    <property type="evidence" value="ECO:0007669"/>
    <property type="project" value="InterPro"/>
</dbReference>
<keyword evidence="5" id="KW-0158">Chromosome</keyword>
<gene>
    <name evidence="12" type="ORF">QTG54_016309</name>
</gene>
<evidence type="ECO:0000256" key="1">
    <source>
        <dbReference type="ARBA" id="ARBA00004286"/>
    </source>
</evidence>
<feature type="compositionally biased region" description="Acidic residues" evidence="11">
    <location>
        <begin position="860"/>
        <end position="871"/>
    </location>
</feature>
<feature type="compositionally biased region" description="Basic residues" evidence="11">
    <location>
        <begin position="44"/>
        <end position="57"/>
    </location>
</feature>
<evidence type="ECO:0000256" key="3">
    <source>
        <dbReference type="ARBA" id="ARBA00009471"/>
    </source>
</evidence>
<name>A0AAD8XT31_9STRA</name>
<evidence type="ECO:0000313" key="13">
    <source>
        <dbReference type="Proteomes" id="UP001224775"/>
    </source>
</evidence>
<accession>A0AAD8XT31</accession>
<keyword evidence="7" id="KW-0132">Cell division</keyword>
<evidence type="ECO:0000256" key="5">
    <source>
        <dbReference type="ARBA" id="ARBA00022454"/>
    </source>
</evidence>
<comment type="caution">
    <text evidence="12">The sequence shown here is derived from an EMBL/GenBank/DDBJ whole genome shotgun (WGS) entry which is preliminary data.</text>
</comment>
<reference evidence="12" key="1">
    <citation type="submission" date="2023-06" db="EMBL/GenBank/DDBJ databases">
        <title>Survivors Of The Sea: Transcriptome response of Skeletonema marinoi to long-term dormancy.</title>
        <authorList>
            <person name="Pinder M.I.M."/>
            <person name="Kourtchenko O."/>
            <person name="Robertson E.K."/>
            <person name="Larsson T."/>
            <person name="Maumus F."/>
            <person name="Osuna-Cruz C.M."/>
            <person name="Vancaester E."/>
            <person name="Stenow R."/>
            <person name="Vandepoele K."/>
            <person name="Ploug H."/>
            <person name="Bruchert V."/>
            <person name="Godhe A."/>
            <person name="Topel M."/>
        </authorList>
    </citation>
    <scope>NUCLEOTIDE SEQUENCE</scope>
    <source>
        <strain evidence="12">R05AC</strain>
    </source>
</reference>
<dbReference type="GO" id="GO:0051301">
    <property type="term" value="P:cell division"/>
    <property type="evidence" value="ECO:0007669"/>
    <property type="project" value="UniProtKB-KW"/>
</dbReference>
<feature type="compositionally biased region" description="Gly residues" evidence="11">
    <location>
        <begin position="279"/>
        <end position="294"/>
    </location>
</feature>
<dbReference type="AlphaFoldDB" id="A0AAD8XT31"/>
<dbReference type="Pfam" id="PF05786">
    <property type="entry name" value="Cnd2"/>
    <property type="match status" value="1"/>
</dbReference>
<keyword evidence="10" id="KW-0131">Cell cycle</keyword>